<proteinExistence type="predicted"/>
<evidence type="ECO:0008006" key="3">
    <source>
        <dbReference type="Google" id="ProtNLM"/>
    </source>
</evidence>
<gene>
    <name evidence="1" type="ORF">ACFOWX_11570</name>
</gene>
<accession>A0ABV8RI12</accession>
<name>A0ABV8RI12_9SPHN</name>
<sequence length="213" mass="24309">MTFTNLYGYIVLMSNSFPFTPVPRKRSRADGWSAARQREFIAALADCGIVSAAAERVGMNRISAYRLRDADGAEEFAEAWDKAQNCGFARLQDIAMDRAVNGVAVPHYYKGEKVGETRWYDNRLLTFLLRQTQSRRFGPFAADMDFTEHLAETEKAKARQNAAAIQKLRGAMDSYDKMIQQEYDLPAEERSPELNDWIHKRDTLDNEIIRRGG</sequence>
<protein>
    <recommendedName>
        <fullName evidence="3">Helix-turn-helix domain-containing protein</fullName>
    </recommendedName>
</protein>
<dbReference type="RefSeq" id="WP_381424249.1">
    <property type="nucleotide sequence ID" value="NZ_JBHSDH010000013.1"/>
</dbReference>
<comment type="caution">
    <text evidence="1">The sequence shown here is derived from an EMBL/GenBank/DDBJ whole genome shotgun (WGS) entry which is preliminary data.</text>
</comment>
<keyword evidence="2" id="KW-1185">Reference proteome</keyword>
<evidence type="ECO:0000313" key="1">
    <source>
        <dbReference type="EMBL" id="MFC4293053.1"/>
    </source>
</evidence>
<evidence type="ECO:0000313" key="2">
    <source>
        <dbReference type="Proteomes" id="UP001595887"/>
    </source>
</evidence>
<organism evidence="1 2">
    <name type="scientific">Sphingorhabdus arenilitoris</name>
    <dbReference type="NCBI Taxonomy" id="1490041"/>
    <lineage>
        <taxon>Bacteria</taxon>
        <taxon>Pseudomonadati</taxon>
        <taxon>Pseudomonadota</taxon>
        <taxon>Alphaproteobacteria</taxon>
        <taxon>Sphingomonadales</taxon>
        <taxon>Sphingomonadaceae</taxon>
        <taxon>Sphingorhabdus</taxon>
    </lineage>
</organism>
<reference evidence="2" key="1">
    <citation type="journal article" date="2019" name="Int. J. Syst. Evol. Microbiol.">
        <title>The Global Catalogue of Microorganisms (GCM) 10K type strain sequencing project: providing services to taxonomists for standard genome sequencing and annotation.</title>
        <authorList>
            <consortium name="The Broad Institute Genomics Platform"/>
            <consortium name="The Broad Institute Genome Sequencing Center for Infectious Disease"/>
            <person name="Wu L."/>
            <person name="Ma J."/>
        </authorList>
    </citation>
    <scope>NUCLEOTIDE SEQUENCE [LARGE SCALE GENOMIC DNA]</scope>
    <source>
        <strain evidence="2">CECT 8531</strain>
    </source>
</reference>
<dbReference type="EMBL" id="JBHSDH010000013">
    <property type="protein sequence ID" value="MFC4293053.1"/>
    <property type="molecule type" value="Genomic_DNA"/>
</dbReference>
<dbReference type="Proteomes" id="UP001595887">
    <property type="component" value="Unassembled WGS sequence"/>
</dbReference>